<feature type="transmembrane region" description="Helical" evidence="4">
    <location>
        <begin position="182"/>
        <end position="204"/>
    </location>
</feature>
<feature type="transmembrane region" description="Helical" evidence="4">
    <location>
        <begin position="257"/>
        <end position="281"/>
    </location>
</feature>
<proteinExistence type="predicted"/>
<reference evidence="5 6" key="1">
    <citation type="submission" date="2023-07" db="EMBL/GenBank/DDBJ databases">
        <title>Sorghum-associated microbial communities from plants grown in Nebraska, USA.</title>
        <authorList>
            <person name="Schachtman D."/>
        </authorList>
    </citation>
    <scope>NUCLEOTIDE SEQUENCE [LARGE SCALE GENOMIC DNA]</scope>
    <source>
        <strain evidence="5 6">BE308</strain>
    </source>
</reference>
<dbReference type="RefSeq" id="WP_310346700.1">
    <property type="nucleotide sequence ID" value="NZ_JAVDXO010000014.1"/>
</dbReference>
<dbReference type="Proteomes" id="UP001268089">
    <property type="component" value="Unassembled WGS sequence"/>
</dbReference>
<keyword evidence="3" id="KW-0902">Two-component regulatory system</keyword>
<dbReference type="InterPro" id="IPR036890">
    <property type="entry name" value="HATPase_C_sf"/>
</dbReference>
<evidence type="ECO:0000313" key="5">
    <source>
        <dbReference type="EMBL" id="MDR7308811.1"/>
    </source>
</evidence>
<keyword evidence="6" id="KW-1185">Reference proteome</keyword>
<keyword evidence="2 5" id="KW-0418">Kinase</keyword>
<gene>
    <name evidence="5" type="ORF">J2X15_004133</name>
</gene>
<evidence type="ECO:0000256" key="2">
    <source>
        <dbReference type="ARBA" id="ARBA00022777"/>
    </source>
</evidence>
<comment type="caution">
    <text evidence="5">The sequence shown here is derived from an EMBL/GenBank/DDBJ whole genome shotgun (WGS) entry which is preliminary data.</text>
</comment>
<feature type="transmembrane region" description="Helical" evidence="4">
    <location>
        <begin position="319"/>
        <end position="340"/>
    </location>
</feature>
<dbReference type="PANTHER" id="PTHR24421">
    <property type="entry name" value="NITRATE/NITRITE SENSOR PROTEIN NARX-RELATED"/>
    <property type="match status" value="1"/>
</dbReference>
<feature type="transmembrane region" description="Helical" evidence="4">
    <location>
        <begin position="379"/>
        <end position="399"/>
    </location>
</feature>
<evidence type="ECO:0000256" key="1">
    <source>
        <dbReference type="ARBA" id="ARBA00022679"/>
    </source>
</evidence>
<accession>A0ABU1ZTC3</accession>
<evidence type="ECO:0000313" key="6">
    <source>
        <dbReference type="Proteomes" id="UP001268089"/>
    </source>
</evidence>
<evidence type="ECO:0000256" key="3">
    <source>
        <dbReference type="ARBA" id="ARBA00023012"/>
    </source>
</evidence>
<keyword evidence="4" id="KW-0812">Transmembrane</keyword>
<feature type="transmembrane region" description="Helical" evidence="4">
    <location>
        <begin position="349"/>
        <end position="367"/>
    </location>
</feature>
<dbReference type="SUPFAM" id="SSF55874">
    <property type="entry name" value="ATPase domain of HSP90 chaperone/DNA topoisomerase II/histidine kinase"/>
    <property type="match status" value="1"/>
</dbReference>
<organism evidence="5 6">
    <name type="scientific">Rhodoferax saidenbachensis</name>
    <dbReference type="NCBI Taxonomy" id="1484693"/>
    <lineage>
        <taxon>Bacteria</taxon>
        <taxon>Pseudomonadati</taxon>
        <taxon>Pseudomonadota</taxon>
        <taxon>Betaproteobacteria</taxon>
        <taxon>Burkholderiales</taxon>
        <taxon>Comamonadaceae</taxon>
        <taxon>Rhodoferax</taxon>
    </lineage>
</organism>
<protein>
    <submittedName>
        <fullName evidence="5">Signal transduction histidine kinase</fullName>
    </submittedName>
</protein>
<feature type="transmembrane region" description="Helical" evidence="4">
    <location>
        <begin position="293"/>
        <end position="313"/>
    </location>
</feature>
<keyword evidence="4" id="KW-1133">Transmembrane helix</keyword>
<keyword evidence="4" id="KW-0472">Membrane</keyword>
<dbReference type="GO" id="GO:0016301">
    <property type="term" value="F:kinase activity"/>
    <property type="evidence" value="ECO:0007669"/>
    <property type="project" value="UniProtKB-KW"/>
</dbReference>
<evidence type="ECO:0000256" key="4">
    <source>
        <dbReference type="SAM" id="Phobius"/>
    </source>
</evidence>
<dbReference type="Gene3D" id="1.20.5.1930">
    <property type="match status" value="1"/>
</dbReference>
<sequence>MTVRLFRPIEGLVVGLLLLCCSLGAQARVQELKTARAFLHVNAEVAHAPQEETREAAQLPFHWDRNFPGTTGQAIFDIPFTLELRPAYPYALYIPRIGNAYAIFINDVLVQSDGDLAEGNGDDYAKLPVFVTIPPSQLRNDNTIHIQIRVDRGRRGGLSSVILGPHHEVYPIYQKDHRLRAYGSQVVATLSLLVGLIAMALWATQADFHRHHHPVTAGLTHGQDPLYLMAGLAELCWAVSVSDFLTESPFLPWPWWGVLMVTATTCWASFMALFCAEVAHWRQYKSFVWFQRWLMGLVIGCVAALIAALEFGYPRVLTAWYVVFGITFVIFIGTFVKGAFKGASTAHRLVAFSAVINVAVGIYDLYVLRFSMDYRDNTYLRYSSVLFGITLLYIVIMQFRSVSEHARDLMNTLASRIAQRESELVDTYQRLEESNRAQTKSMERTRVLRDLHDGVGSHLSVALRQLQTEKYSREDVLHTVSDALDHLKLSIDAMSLPAGDITAVLANLRYRLDPRLKESGITLHWQVGKLPIVEYLTEKAMHQLQFIVYGALSNVLQHAHATEMHIQASLSAHAIELRVVDNGVGFDTDQRLRKGLQSMQDRAKATGASLSIHSQPGMTMVEVEIPLAKGDWVMSSQY</sequence>
<dbReference type="CDD" id="cd16917">
    <property type="entry name" value="HATPase_UhpB-NarQ-NarX-like"/>
    <property type="match status" value="1"/>
</dbReference>
<dbReference type="EMBL" id="JAVDXO010000014">
    <property type="protein sequence ID" value="MDR7308811.1"/>
    <property type="molecule type" value="Genomic_DNA"/>
</dbReference>
<dbReference type="InterPro" id="IPR050482">
    <property type="entry name" value="Sensor_HK_TwoCompSys"/>
</dbReference>
<keyword evidence="1" id="KW-0808">Transferase</keyword>
<name>A0ABU1ZTC3_9BURK</name>
<dbReference type="PANTHER" id="PTHR24421:SF58">
    <property type="entry name" value="SIGNAL TRANSDUCTION HISTIDINE-PROTEIN KINASE_PHOSPHATASE UHPB"/>
    <property type="match status" value="1"/>
</dbReference>
<dbReference type="Gene3D" id="3.30.565.10">
    <property type="entry name" value="Histidine kinase-like ATPase, C-terminal domain"/>
    <property type="match status" value="1"/>
</dbReference>